<keyword evidence="3" id="KW-1185">Reference proteome</keyword>
<reference evidence="2" key="1">
    <citation type="submission" date="2022-07" db="EMBL/GenBank/DDBJ databases">
        <title>Genome Sequence of Physisporinus lineatus.</title>
        <authorList>
            <person name="Buettner E."/>
        </authorList>
    </citation>
    <scope>NUCLEOTIDE SEQUENCE</scope>
    <source>
        <strain evidence="2">VT162</strain>
    </source>
</reference>
<dbReference type="EMBL" id="JANAWD010000284">
    <property type="protein sequence ID" value="KAJ3482204.1"/>
    <property type="molecule type" value="Genomic_DNA"/>
</dbReference>
<organism evidence="2 3">
    <name type="scientific">Meripilus lineatus</name>
    <dbReference type="NCBI Taxonomy" id="2056292"/>
    <lineage>
        <taxon>Eukaryota</taxon>
        <taxon>Fungi</taxon>
        <taxon>Dikarya</taxon>
        <taxon>Basidiomycota</taxon>
        <taxon>Agaricomycotina</taxon>
        <taxon>Agaricomycetes</taxon>
        <taxon>Polyporales</taxon>
        <taxon>Meripilaceae</taxon>
        <taxon>Meripilus</taxon>
    </lineage>
</organism>
<evidence type="ECO:0000313" key="3">
    <source>
        <dbReference type="Proteomes" id="UP001212997"/>
    </source>
</evidence>
<comment type="caution">
    <text evidence="2">The sequence shown here is derived from an EMBL/GenBank/DDBJ whole genome shotgun (WGS) entry which is preliminary data.</text>
</comment>
<accession>A0AAD5UZQ1</accession>
<evidence type="ECO:0000313" key="2">
    <source>
        <dbReference type="EMBL" id="KAJ3482204.1"/>
    </source>
</evidence>
<keyword evidence="1" id="KW-0732">Signal</keyword>
<proteinExistence type="predicted"/>
<feature type="signal peptide" evidence="1">
    <location>
        <begin position="1"/>
        <end position="26"/>
    </location>
</feature>
<dbReference type="AlphaFoldDB" id="A0AAD5UZQ1"/>
<dbReference type="Proteomes" id="UP001212997">
    <property type="component" value="Unassembled WGS sequence"/>
</dbReference>
<protein>
    <submittedName>
        <fullName evidence="2">Uncharacterized protein</fullName>
    </submittedName>
</protein>
<gene>
    <name evidence="2" type="ORF">NLI96_g7139</name>
</gene>
<sequence length="266" mass="28911">MFFTSRSSPTLLFALTFVWGLQAALGGVLHSKCPTDVEGISFGSCRSLRVQSRLPPMINPNPKKFESWKPPPAGWTYGNWKITHSSSQLYLTSFRNMQGDSAPVFPANASLPGQTNDVSSFQPPTSSMIITSYGISTPLRSLDKTLGSEWDGAFHFQGVGAMASTNNSWAILSWGYDKCGIPYFVAWESEIVTVGQPPALDIHVRSDEGPTEETMKEIIASLKALGNEAITDLAERTVPLVQDGERRGLPPVVCDAACQNNTVYSS</sequence>
<evidence type="ECO:0000256" key="1">
    <source>
        <dbReference type="SAM" id="SignalP"/>
    </source>
</evidence>
<name>A0AAD5UZQ1_9APHY</name>
<feature type="chain" id="PRO_5042213691" evidence="1">
    <location>
        <begin position="27"/>
        <end position="266"/>
    </location>
</feature>